<name>A0ABY5NM87_9MICO</name>
<accession>A0ABY5NM87</accession>
<gene>
    <name evidence="1" type="ORF">L2X98_25465</name>
</gene>
<dbReference type="RefSeq" id="WP_259612960.1">
    <property type="nucleotide sequence ID" value="NZ_CP091139.2"/>
</dbReference>
<protein>
    <submittedName>
        <fullName evidence="1">Ribbon-helix-helix domain-containing protein</fullName>
    </submittedName>
</protein>
<keyword evidence="2" id="KW-1185">Reference proteome</keyword>
<evidence type="ECO:0000313" key="1">
    <source>
        <dbReference type="EMBL" id="UUT36306.1"/>
    </source>
</evidence>
<evidence type="ECO:0000313" key="2">
    <source>
        <dbReference type="Proteomes" id="UP001054811"/>
    </source>
</evidence>
<proteinExistence type="predicted"/>
<dbReference type="Proteomes" id="UP001054811">
    <property type="component" value="Chromosome"/>
</dbReference>
<organism evidence="1 2">
    <name type="scientific">Microbacterium elymi</name>
    <dbReference type="NCBI Taxonomy" id="2909587"/>
    <lineage>
        <taxon>Bacteria</taxon>
        <taxon>Bacillati</taxon>
        <taxon>Actinomycetota</taxon>
        <taxon>Actinomycetes</taxon>
        <taxon>Micrococcales</taxon>
        <taxon>Microbacteriaceae</taxon>
        <taxon>Microbacterium</taxon>
    </lineage>
</organism>
<sequence length="77" mass="8488">MSTQIAVRLPEAVVEFLDQQVADGRAPSRAALVTSALEREMRRILAEHDVDILTRSGTSDDLDALVDWTVTHVAIED</sequence>
<dbReference type="NCBIfam" id="NF041551">
    <property type="entry name" value="YlcI_YnfO_N"/>
    <property type="match status" value="1"/>
</dbReference>
<dbReference type="EMBL" id="CP091139">
    <property type="protein sequence ID" value="UUT36306.1"/>
    <property type="molecule type" value="Genomic_DNA"/>
</dbReference>
<reference evidence="1" key="1">
    <citation type="submission" date="2022-01" db="EMBL/GenBank/DDBJ databases">
        <title>Microbacterium eymi and Microbacterium rhizovicinus sp. nov., isolated from the rhizospheric soil of Elymus tsukushiensis, a plant native to the Dokdo Islands, Republic of Korea.</title>
        <authorList>
            <person name="Hwang Y.J."/>
        </authorList>
    </citation>
    <scope>NUCLEOTIDE SEQUENCE</scope>
    <source>
        <strain evidence="1">KUDC0405</strain>
    </source>
</reference>